<feature type="domain" description="Metallo-beta-lactamase" evidence="1">
    <location>
        <begin position="29"/>
        <end position="237"/>
    </location>
</feature>
<comment type="caution">
    <text evidence="2">The sequence shown here is derived from an EMBL/GenBank/DDBJ whole genome shotgun (WGS) entry which is preliminary data.</text>
</comment>
<accession>A0A9W6FR16</accession>
<name>A0A9W6FR16_9MICO</name>
<dbReference type="SMART" id="SM00849">
    <property type="entry name" value="Lactamase_B"/>
    <property type="match status" value="1"/>
</dbReference>
<dbReference type="InterPro" id="IPR036866">
    <property type="entry name" value="RibonucZ/Hydroxyglut_hydro"/>
</dbReference>
<dbReference type="SUPFAM" id="SSF56281">
    <property type="entry name" value="Metallo-hydrolase/oxidoreductase"/>
    <property type="match status" value="1"/>
</dbReference>
<keyword evidence="3" id="KW-1185">Reference proteome</keyword>
<dbReference type="AlphaFoldDB" id="A0A9W6FR16"/>
<dbReference type="Pfam" id="PF00753">
    <property type="entry name" value="Lactamase_B"/>
    <property type="match status" value="1"/>
</dbReference>
<dbReference type="PANTHER" id="PTHR42951:SF4">
    <property type="entry name" value="ACYL-COENZYME A THIOESTERASE MBLAC2"/>
    <property type="match status" value="1"/>
</dbReference>
<gene>
    <name evidence="2" type="primary">ampC</name>
    <name evidence="2" type="ORF">ARHIZOSPH14_14390</name>
</gene>
<reference evidence="2" key="1">
    <citation type="submission" date="2022-12" db="EMBL/GenBank/DDBJ databases">
        <title>Reference genome sequencing for broad-spectrum identification of bacterial and archaeal isolates by mass spectrometry.</title>
        <authorList>
            <person name="Sekiguchi Y."/>
            <person name="Tourlousse D.M."/>
        </authorList>
    </citation>
    <scope>NUCLEOTIDE SEQUENCE</scope>
    <source>
        <strain evidence="2">14</strain>
    </source>
</reference>
<sequence>MRGALPDVEEFAGGWWSIPVPMPGGHIPYNLCYAVRDDAGGVHLIDPGWPTTGHLDVLAAGLAHMGAGLSDVRTVTATHLHTDHLGGAGDLRAATSARIVLHREEDRAVREMAGRRPAHAASDAIDRWGVPADRRAELEAHAEERVERPTADVLVDDGDLLPIPGRSVRVVHTPGHTTGHICLRDEDAGVLFTGDLLLPTIHPGVGLGAHGDANPLADYLSSLQRIARFDNEAAPGHEYRFRGVFARTITTAEHHLRRTREVQRVLQRDRAHTVWEVASELTWSAGWANLQGFFLMSALAQTAMHIEFVQTDAGRTAGG</sequence>
<dbReference type="PANTHER" id="PTHR42951">
    <property type="entry name" value="METALLO-BETA-LACTAMASE DOMAIN-CONTAINING"/>
    <property type="match status" value="1"/>
</dbReference>
<protein>
    <submittedName>
        <fullName evidence="2">MBL fold metallo-hydrolase</fullName>
    </submittedName>
</protein>
<dbReference type="Gene3D" id="3.60.15.10">
    <property type="entry name" value="Ribonuclease Z/Hydroxyacylglutathione hydrolase-like"/>
    <property type="match status" value="1"/>
</dbReference>
<dbReference type="InterPro" id="IPR050855">
    <property type="entry name" value="NDM-1-like"/>
</dbReference>
<proteinExistence type="predicted"/>
<evidence type="ECO:0000259" key="1">
    <source>
        <dbReference type="SMART" id="SM00849"/>
    </source>
</evidence>
<dbReference type="InterPro" id="IPR001279">
    <property type="entry name" value="Metallo-B-lactamas"/>
</dbReference>
<evidence type="ECO:0000313" key="3">
    <source>
        <dbReference type="Proteomes" id="UP001144396"/>
    </source>
</evidence>
<organism evidence="2 3">
    <name type="scientific">Agromyces rhizosphaerae</name>
    <dbReference type="NCBI Taxonomy" id="88374"/>
    <lineage>
        <taxon>Bacteria</taxon>
        <taxon>Bacillati</taxon>
        <taxon>Actinomycetota</taxon>
        <taxon>Actinomycetes</taxon>
        <taxon>Micrococcales</taxon>
        <taxon>Microbacteriaceae</taxon>
        <taxon>Agromyces</taxon>
    </lineage>
</organism>
<dbReference type="EMBL" id="BSDP01000001">
    <property type="protein sequence ID" value="GLI27197.1"/>
    <property type="molecule type" value="Genomic_DNA"/>
</dbReference>
<dbReference type="Proteomes" id="UP001144396">
    <property type="component" value="Unassembled WGS sequence"/>
</dbReference>
<evidence type="ECO:0000313" key="2">
    <source>
        <dbReference type="EMBL" id="GLI27197.1"/>
    </source>
</evidence>